<name>A0A376TLS4_ECOLX</name>
<dbReference type="Proteomes" id="UP000475070">
    <property type="component" value="Unassembled WGS sequence"/>
</dbReference>
<evidence type="ECO:0000313" key="7">
    <source>
        <dbReference type="Proteomes" id="UP000490727"/>
    </source>
</evidence>
<sequence length="316" mass="35965">MENLLEQPSYTPHFSGHETFPLKQMWLKKSYDQKNSDNTLDKSVFTKEDAIGVFGVGKNMVSSVKHWSLACGLLEESSNDKGIYLIPKEWDMILNDKGLDPYCENPSTAWLTHWRLAGLPAANGKHRSTTWGYIFNNITSPSFSRDSIVERIKDYTMERNLKISESTLKRDVETCIRSYCPKSDNNIEENAEPLLAELGLIQEESRGLFSFKRGPKFSLSDYIFIFALTEFWESLYSEASTLSFETIAYGPSSPGRVFKLDEDSVAEKLVMLEEKTSGLIKWSDSSGIRQVVFSNTSVEQLDRFKNSQIIMAYGDL</sequence>
<proteinExistence type="predicted"/>
<dbReference type="Proteomes" id="UP000254405">
    <property type="component" value="Unassembled WGS sequence"/>
</dbReference>
<evidence type="ECO:0000313" key="6">
    <source>
        <dbReference type="Proteomes" id="UP000475070"/>
    </source>
</evidence>
<dbReference type="RefSeq" id="WP_032214557.1">
    <property type="nucleotide sequence ID" value="NZ_BFTP01000057.1"/>
</dbReference>
<protein>
    <submittedName>
        <fullName evidence="2">DUF4007 family protein</fullName>
    </submittedName>
</protein>
<reference evidence="3 6" key="2">
    <citation type="journal article" date="2019" name="Nat. Med.">
        <title>A library of human gut bacterial isolates paired with longitudinal multiomics data enables mechanistic microbiome research.</title>
        <authorList>
            <person name="Poyet M."/>
            <person name="Groussin M."/>
            <person name="Gibbons S.M."/>
            <person name="Avila-Pacheco J."/>
            <person name="Jiang X."/>
            <person name="Kearney S.M."/>
            <person name="Perrotta A.R."/>
            <person name="Berdy B."/>
            <person name="Zhao S."/>
            <person name="Lieberman T.D."/>
            <person name="Swanson P.K."/>
            <person name="Smith M."/>
            <person name="Roesemann S."/>
            <person name="Alexander J.E."/>
            <person name="Rich S.A."/>
            <person name="Livny J."/>
            <person name="Vlamakis H."/>
            <person name="Clish C."/>
            <person name="Bullock K."/>
            <person name="Deik A."/>
            <person name="Scott J."/>
            <person name="Pierce K.A."/>
            <person name="Xavier R.J."/>
            <person name="Alm E.J."/>
        </authorList>
    </citation>
    <scope>NUCLEOTIDE SEQUENCE [LARGE SCALE GENOMIC DNA]</scope>
    <source>
        <strain evidence="3 6">BIOML-A112</strain>
    </source>
</reference>
<reference evidence="2 7" key="3">
    <citation type="submission" date="2019-11" db="EMBL/GenBank/DDBJ databases">
        <title>Whole genome sequence analysis of environmental Escherichia coli from the feces of straw-necked ibis (Threskiornis spinicollis) nesting on inland wetlands.</title>
        <authorList>
            <person name="Wyrsch E.R."/>
            <person name="Roy Chowdhury P."/>
            <person name="Wallis L."/>
            <person name="Cummins M.L."/>
            <person name="Zingali T."/>
            <person name="Brandis K.J."/>
            <person name="Djordjevic S.P."/>
        </authorList>
    </citation>
    <scope>NUCLEOTIDE SEQUENCE [LARGE SCALE GENOMIC DNA]</scope>
    <source>
        <strain evidence="2 7">IBS12</strain>
    </source>
</reference>
<evidence type="ECO:0000313" key="5">
    <source>
        <dbReference type="Proteomes" id="UP000254405"/>
    </source>
</evidence>
<organism evidence="4 5">
    <name type="scientific">Escherichia coli</name>
    <dbReference type="NCBI Taxonomy" id="562"/>
    <lineage>
        <taxon>Bacteria</taxon>
        <taxon>Pseudomonadati</taxon>
        <taxon>Pseudomonadota</taxon>
        <taxon>Gammaproteobacteria</taxon>
        <taxon>Enterobacterales</taxon>
        <taxon>Enterobacteriaceae</taxon>
        <taxon>Escherichia</taxon>
    </lineage>
</organism>
<dbReference type="InterPro" id="IPR025248">
    <property type="entry name" value="DUF4007"/>
</dbReference>
<dbReference type="EMBL" id="WXKQ01000010">
    <property type="protein sequence ID" value="NAG20375.1"/>
    <property type="molecule type" value="Genomic_DNA"/>
</dbReference>
<accession>A0A376TLS4</accession>
<feature type="domain" description="DUF4007" evidence="1">
    <location>
        <begin position="14"/>
        <end position="298"/>
    </location>
</feature>
<evidence type="ECO:0000313" key="3">
    <source>
        <dbReference type="EMBL" id="NAG20375.1"/>
    </source>
</evidence>
<evidence type="ECO:0000313" key="4">
    <source>
        <dbReference type="EMBL" id="STI78185.1"/>
    </source>
</evidence>
<dbReference type="EMBL" id="WOET01000008">
    <property type="protein sequence ID" value="MUM73055.1"/>
    <property type="molecule type" value="Genomic_DNA"/>
</dbReference>
<evidence type="ECO:0000259" key="1">
    <source>
        <dbReference type="Pfam" id="PF13182"/>
    </source>
</evidence>
<dbReference type="EMBL" id="UGCO01000001">
    <property type="protein sequence ID" value="STI78185.1"/>
    <property type="molecule type" value="Genomic_DNA"/>
</dbReference>
<evidence type="ECO:0000313" key="2">
    <source>
        <dbReference type="EMBL" id="MUM73055.1"/>
    </source>
</evidence>
<dbReference type="Pfam" id="PF13182">
    <property type="entry name" value="DUF4007"/>
    <property type="match status" value="1"/>
</dbReference>
<reference evidence="4 5" key="1">
    <citation type="submission" date="2018-06" db="EMBL/GenBank/DDBJ databases">
        <authorList>
            <consortium name="Pathogen Informatics"/>
            <person name="Doyle S."/>
        </authorList>
    </citation>
    <scope>NUCLEOTIDE SEQUENCE [LARGE SCALE GENOMIC DNA]</scope>
    <source>
        <strain evidence="4 5">NCTC8985</strain>
    </source>
</reference>
<gene>
    <name evidence="2" type="ORF">GNZ05_12915</name>
    <name evidence="3" type="ORF">GUC01_15270</name>
    <name evidence="4" type="ORF">NCTC8985_03506</name>
</gene>
<dbReference type="Proteomes" id="UP000490727">
    <property type="component" value="Unassembled WGS sequence"/>
</dbReference>
<dbReference type="AlphaFoldDB" id="A0A376TLS4"/>